<dbReference type="PROSITE" id="PS50883">
    <property type="entry name" value="EAL"/>
    <property type="match status" value="1"/>
</dbReference>
<dbReference type="Gene3D" id="3.20.20.450">
    <property type="entry name" value="EAL domain"/>
    <property type="match status" value="1"/>
</dbReference>
<gene>
    <name evidence="2" type="ORF">H8S22_11030</name>
</gene>
<dbReference type="Pfam" id="PF00563">
    <property type="entry name" value="EAL"/>
    <property type="match status" value="1"/>
</dbReference>
<sequence>MDDIGESKGEKIVRSIIDLSRGLGIRLTAEEVETEEQYKFLRKLKCDEIQGYYFVKPMSGAVFQALLKTDK</sequence>
<reference evidence="2 3" key="1">
    <citation type="submission" date="2020-08" db="EMBL/GenBank/DDBJ databases">
        <title>Genome public.</title>
        <authorList>
            <person name="Liu C."/>
            <person name="Sun Q."/>
        </authorList>
    </citation>
    <scope>NUCLEOTIDE SEQUENCE [LARGE SCALE GENOMIC DNA]</scope>
    <source>
        <strain evidence="2 3">NSJ-7</strain>
    </source>
</reference>
<evidence type="ECO:0000313" key="2">
    <source>
        <dbReference type="EMBL" id="MBC5678117.1"/>
    </source>
</evidence>
<dbReference type="InterPro" id="IPR050706">
    <property type="entry name" value="Cyclic-di-GMP_PDE-like"/>
</dbReference>
<dbReference type="Proteomes" id="UP000635828">
    <property type="component" value="Unassembled WGS sequence"/>
</dbReference>
<keyword evidence="3" id="KW-1185">Reference proteome</keyword>
<feature type="domain" description="EAL" evidence="1">
    <location>
        <begin position="1"/>
        <end position="71"/>
    </location>
</feature>
<comment type="caution">
    <text evidence="2">The sequence shown here is derived from an EMBL/GenBank/DDBJ whole genome shotgun (WGS) entry which is preliminary data.</text>
</comment>
<name>A0ABR7FSC8_9FIRM</name>
<dbReference type="InterPro" id="IPR001633">
    <property type="entry name" value="EAL_dom"/>
</dbReference>
<accession>A0ABR7FSC8</accession>
<dbReference type="InterPro" id="IPR035919">
    <property type="entry name" value="EAL_sf"/>
</dbReference>
<protein>
    <submittedName>
        <fullName evidence="2">EAL domain-containing protein</fullName>
    </submittedName>
</protein>
<dbReference type="PANTHER" id="PTHR33121">
    <property type="entry name" value="CYCLIC DI-GMP PHOSPHODIESTERASE PDEF"/>
    <property type="match status" value="1"/>
</dbReference>
<organism evidence="2 3">
    <name type="scientific">Anaerostipes hominis</name>
    <name type="common">ex Liu et al. 2021</name>
    <dbReference type="NCBI Taxonomy" id="2763018"/>
    <lineage>
        <taxon>Bacteria</taxon>
        <taxon>Bacillati</taxon>
        <taxon>Bacillota</taxon>
        <taxon>Clostridia</taxon>
        <taxon>Lachnospirales</taxon>
        <taxon>Lachnospiraceae</taxon>
        <taxon>Anaerostipes</taxon>
    </lineage>
</organism>
<dbReference type="SUPFAM" id="SSF141868">
    <property type="entry name" value="EAL domain-like"/>
    <property type="match status" value="1"/>
</dbReference>
<evidence type="ECO:0000259" key="1">
    <source>
        <dbReference type="PROSITE" id="PS50883"/>
    </source>
</evidence>
<proteinExistence type="predicted"/>
<dbReference type="PANTHER" id="PTHR33121:SF79">
    <property type="entry name" value="CYCLIC DI-GMP PHOSPHODIESTERASE PDED-RELATED"/>
    <property type="match status" value="1"/>
</dbReference>
<evidence type="ECO:0000313" key="3">
    <source>
        <dbReference type="Proteomes" id="UP000635828"/>
    </source>
</evidence>
<dbReference type="EMBL" id="JACOOS010000012">
    <property type="protein sequence ID" value="MBC5678117.1"/>
    <property type="molecule type" value="Genomic_DNA"/>
</dbReference>